<protein>
    <submittedName>
        <fullName evidence="2">Uncharacterized protein</fullName>
    </submittedName>
</protein>
<evidence type="ECO:0000256" key="1">
    <source>
        <dbReference type="SAM" id="SignalP"/>
    </source>
</evidence>
<keyword evidence="3" id="KW-1185">Reference proteome</keyword>
<proteinExistence type="predicted"/>
<organism evidence="2 3">
    <name type="scientific">Ascobolus immersus RN42</name>
    <dbReference type="NCBI Taxonomy" id="1160509"/>
    <lineage>
        <taxon>Eukaryota</taxon>
        <taxon>Fungi</taxon>
        <taxon>Dikarya</taxon>
        <taxon>Ascomycota</taxon>
        <taxon>Pezizomycotina</taxon>
        <taxon>Pezizomycetes</taxon>
        <taxon>Pezizales</taxon>
        <taxon>Ascobolaceae</taxon>
        <taxon>Ascobolus</taxon>
    </lineage>
</organism>
<evidence type="ECO:0000313" key="3">
    <source>
        <dbReference type="Proteomes" id="UP000275078"/>
    </source>
</evidence>
<reference evidence="2 3" key="1">
    <citation type="journal article" date="2018" name="Nat. Ecol. Evol.">
        <title>Pezizomycetes genomes reveal the molecular basis of ectomycorrhizal truffle lifestyle.</title>
        <authorList>
            <person name="Murat C."/>
            <person name="Payen T."/>
            <person name="Noel B."/>
            <person name="Kuo A."/>
            <person name="Morin E."/>
            <person name="Chen J."/>
            <person name="Kohler A."/>
            <person name="Krizsan K."/>
            <person name="Balestrini R."/>
            <person name="Da Silva C."/>
            <person name="Montanini B."/>
            <person name="Hainaut M."/>
            <person name="Levati E."/>
            <person name="Barry K.W."/>
            <person name="Belfiori B."/>
            <person name="Cichocki N."/>
            <person name="Clum A."/>
            <person name="Dockter R.B."/>
            <person name="Fauchery L."/>
            <person name="Guy J."/>
            <person name="Iotti M."/>
            <person name="Le Tacon F."/>
            <person name="Lindquist E.A."/>
            <person name="Lipzen A."/>
            <person name="Malagnac F."/>
            <person name="Mello A."/>
            <person name="Molinier V."/>
            <person name="Miyauchi S."/>
            <person name="Poulain J."/>
            <person name="Riccioni C."/>
            <person name="Rubini A."/>
            <person name="Sitrit Y."/>
            <person name="Splivallo R."/>
            <person name="Traeger S."/>
            <person name="Wang M."/>
            <person name="Zifcakova L."/>
            <person name="Wipf D."/>
            <person name="Zambonelli A."/>
            <person name="Paolocci F."/>
            <person name="Nowrousian M."/>
            <person name="Ottonello S."/>
            <person name="Baldrian P."/>
            <person name="Spatafora J.W."/>
            <person name="Henrissat B."/>
            <person name="Nagy L.G."/>
            <person name="Aury J.M."/>
            <person name="Wincker P."/>
            <person name="Grigoriev I.V."/>
            <person name="Bonfante P."/>
            <person name="Martin F.M."/>
        </authorList>
    </citation>
    <scope>NUCLEOTIDE SEQUENCE [LARGE SCALE GENOMIC DNA]</scope>
    <source>
        <strain evidence="2 3">RN42</strain>
    </source>
</reference>
<keyword evidence="1" id="KW-0732">Signal</keyword>
<accession>A0A3N4II52</accession>
<dbReference type="EMBL" id="ML119680">
    <property type="protein sequence ID" value="RPA81334.1"/>
    <property type="molecule type" value="Genomic_DNA"/>
</dbReference>
<feature type="signal peptide" evidence="1">
    <location>
        <begin position="1"/>
        <end position="20"/>
    </location>
</feature>
<evidence type="ECO:0000313" key="2">
    <source>
        <dbReference type="EMBL" id="RPA81334.1"/>
    </source>
</evidence>
<name>A0A3N4II52_ASCIM</name>
<dbReference type="Proteomes" id="UP000275078">
    <property type="component" value="Unassembled WGS sequence"/>
</dbReference>
<sequence length="144" mass="15511">MMFNAKALLGALLLAPFVLAETSIPTFTTTIKRRSTSPVPTPVPTPTSGFTTYIPQCRTADYLCPGCETTAFVTLSTPCSIPPGRTCPTDTFPPLTRSCPGCPTYSCAPNRPKTHWIQTCTYPTGCPEPAKTYRACPTPTNVYP</sequence>
<feature type="chain" id="PRO_5018319786" evidence="1">
    <location>
        <begin position="21"/>
        <end position="144"/>
    </location>
</feature>
<gene>
    <name evidence="2" type="ORF">BJ508DRAFT_361913</name>
</gene>
<dbReference type="AlphaFoldDB" id="A0A3N4II52"/>